<evidence type="ECO:0000256" key="3">
    <source>
        <dbReference type="ARBA" id="ARBA00022691"/>
    </source>
</evidence>
<dbReference type="SUPFAM" id="SSF53335">
    <property type="entry name" value="S-adenosyl-L-methionine-dependent methyltransferases"/>
    <property type="match status" value="1"/>
</dbReference>
<keyword evidence="1 5" id="KW-0489">Methyltransferase</keyword>
<dbReference type="Gene3D" id="3.40.50.150">
    <property type="entry name" value="Vaccinia Virus protein VP39"/>
    <property type="match status" value="1"/>
</dbReference>
<keyword evidence="3" id="KW-0949">S-adenosyl-L-methionine</keyword>
<dbReference type="CDD" id="cd02440">
    <property type="entry name" value="AdoMet_MTases"/>
    <property type="match status" value="1"/>
</dbReference>
<name>A0ABX8D589_9CELL</name>
<gene>
    <name evidence="5" type="ORF">KG103_01280</name>
</gene>
<dbReference type="Pfam" id="PF08241">
    <property type="entry name" value="Methyltransf_11"/>
    <property type="match status" value="1"/>
</dbReference>
<evidence type="ECO:0000313" key="6">
    <source>
        <dbReference type="Proteomes" id="UP000677804"/>
    </source>
</evidence>
<dbReference type="PANTHER" id="PTHR43464">
    <property type="entry name" value="METHYLTRANSFERASE"/>
    <property type="match status" value="1"/>
</dbReference>
<dbReference type="GO" id="GO:0008168">
    <property type="term" value="F:methyltransferase activity"/>
    <property type="evidence" value="ECO:0007669"/>
    <property type="project" value="UniProtKB-KW"/>
</dbReference>
<proteinExistence type="predicted"/>
<feature type="domain" description="Methyltransferase type 11" evidence="4">
    <location>
        <begin position="52"/>
        <end position="144"/>
    </location>
</feature>
<evidence type="ECO:0000259" key="4">
    <source>
        <dbReference type="Pfam" id="PF08241"/>
    </source>
</evidence>
<evidence type="ECO:0000256" key="1">
    <source>
        <dbReference type="ARBA" id="ARBA00022603"/>
    </source>
</evidence>
<dbReference type="GO" id="GO:0032259">
    <property type="term" value="P:methylation"/>
    <property type="evidence" value="ECO:0007669"/>
    <property type="project" value="UniProtKB-KW"/>
</dbReference>
<evidence type="ECO:0000313" key="5">
    <source>
        <dbReference type="EMBL" id="QVI62615.1"/>
    </source>
</evidence>
<dbReference type="RefSeq" id="WP_207340276.1">
    <property type="nucleotide sequence ID" value="NZ_CP074405.1"/>
</dbReference>
<dbReference type="InterPro" id="IPR013216">
    <property type="entry name" value="Methyltransf_11"/>
</dbReference>
<reference evidence="5 6" key="1">
    <citation type="submission" date="2021-05" db="EMBL/GenBank/DDBJ databases">
        <title>Novel species in genus Cellulomonas.</title>
        <authorList>
            <person name="Zhang G."/>
        </authorList>
    </citation>
    <scope>NUCLEOTIDE SEQUENCE [LARGE SCALE GENOMIC DNA]</scope>
    <source>
        <strain evidence="6">zg-ZUI222</strain>
    </source>
</reference>
<evidence type="ECO:0000256" key="2">
    <source>
        <dbReference type="ARBA" id="ARBA00022679"/>
    </source>
</evidence>
<accession>A0ABX8D589</accession>
<dbReference type="EMBL" id="CP074405">
    <property type="protein sequence ID" value="QVI62615.1"/>
    <property type="molecule type" value="Genomic_DNA"/>
</dbReference>
<keyword evidence="2" id="KW-0808">Transferase</keyword>
<dbReference type="Proteomes" id="UP000677804">
    <property type="component" value="Chromosome"/>
</dbReference>
<protein>
    <submittedName>
        <fullName evidence="5">Methyltransferase domain-containing protein</fullName>
    </submittedName>
</protein>
<keyword evidence="6" id="KW-1185">Reference proteome</keyword>
<dbReference type="PANTHER" id="PTHR43464:SF19">
    <property type="entry name" value="UBIQUINONE BIOSYNTHESIS O-METHYLTRANSFERASE, MITOCHONDRIAL"/>
    <property type="match status" value="1"/>
</dbReference>
<dbReference type="InterPro" id="IPR029063">
    <property type="entry name" value="SAM-dependent_MTases_sf"/>
</dbReference>
<organism evidence="5 6">
    <name type="scientific">Cellulomonas wangleii</name>
    <dbReference type="NCBI Taxonomy" id="2816956"/>
    <lineage>
        <taxon>Bacteria</taxon>
        <taxon>Bacillati</taxon>
        <taxon>Actinomycetota</taxon>
        <taxon>Actinomycetes</taxon>
        <taxon>Micrococcales</taxon>
        <taxon>Cellulomonadaceae</taxon>
        <taxon>Cellulomonas</taxon>
    </lineage>
</organism>
<sequence>MDQRTLDARIQRYYGGDFHEAARLTTGAVGRAELARVRELVSARLEPGSRVLDVGGGAGAHATWLAAAGHAVTLVDPVPSHVEAARTVGTFTAEVGDARALTVADGSFDAVLLAGPLYHLVTREDRLLALREAARVLRPDGRVFAVAISRTIAALDAVLRRRFTDLPAQALVRLLETGDVADEIRNPEGEFPGGHFHTADELADELAAAGFRDPWVTGVEGPGSIALELSRPHDDAVEAALLLARQAEGEREAADVSSHLLGVATR</sequence>